<evidence type="ECO:0000313" key="3">
    <source>
        <dbReference type="Proteomes" id="UP000807306"/>
    </source>
</evidence>
<feature type="compositionally biased region" description="Basic residues" evidence="1">
    <location>
        <begin position="42"/>
        <end position="51"/>
    </location>
</feature>
<reference evidence="2" key="1">
    <citation type="submission" date="2020-11" db="EMBL/GenBank/DDBJ databases">
        <authorList>
            <consortium name="DOE Joint Genome Institute"/>
            <person name="Ahrendt S."/>
            <person name="Riley R."/>
            <person name="Andreopoulos W."/>
            <person name="Labutti K."/>
            <person name="Pangilinan J."/>
            <person name="Ruiz-Duenas F.J."/>
            <person name="Barrasa J.M."/>
            <person name="Sanchez-Garcia M."/>
            <person name="Camarero S."/>
            <person name="Miyauchi S."/>
            <person name="Serrano A."/>
            <person name="Linde D."/>
            <person name="Babiker R."/>
            <person name="Drula E."/>
            <person name="Ayuso-Fernandez I."/>
            <person name="Pacheco R."/>
            <person name="Padilla G."/>
            <person name="Ferreira P."/>
            <person name="Barriuso J."/>
            <person name="Kellner H."/>
            <person name="Castanera R."/>
            <person name="Alfaro M."/>
            <person name="Ramirez L."/>
            <person name="Pisabarro A.G."/>
            <person name="Kuo A."/>
            <person name="Tritt A."/>
            <person name="Lipzen A."/>
            <person name="He G."/>
            <person name="Yan M."/>
            <person name="Ng V."/>
            <person name="Cullen D."/>
            <person name="Martin F."/>
            <person name="Rosso M.-N."/>
            <person name="Henrissat B."/>
            <person name="Hibbett D."/>
            <person name="Martinez A.T."/>
            <person name="Grigoriev I.V."/>
        </authorList>
    </citation>
    <scope>NUCLEOTIDE SEQUENCE</scope>
    <source>
        <strain evidence="2">CBS 506.95</strain>
    </source>
</reference>
<keyword evidence="3" id="KW-1185">Reference proteome</keyword>
<dbReference type="AlphaFoldDB" id="A0A9P6ERC4"/>
<accession>A0A9P6ERC4</accession>
<sequence length="51" mass="5654">MSLQNSRLVDQQAAEATKKKVLEDVLYSLGATPASRTGGSRHWTKKPKKLK</sequence>
<feature type="region of interest" description="Disordered" evidence="1">
    <location>
        <begin position="31"/>
        <end position="51"/>
    </location>
</feature>
<dbReference type="EMBL" id="MU157828">
    <property type="protein sequence ID" value="KAF9533639.1"/>
    <property type="molecule type" value="Genomic_DNA"/>
</dbReference>
<proteinExistence type="predicted"/>
<gene>
    <name evidence="2" type="ORF">CPB83DRAFT_845617</name>
</gene>
<evidence type="ECO:0000256" key="1">
    <source>
        <dbReference type="SAM" id="MobiDB-lite"/>
    </source>
</evidence>
<evidence type="ECO:0000313" key="2">
    <source>
        <dbReference type="EMBL" id="KAF9533639.1"/>
    </source>
</evidence>
<organism evidence="2 3">
    <name type="scientific">Crepidotus variabilis</name>
    <dbReference type="NCBI Taxonomy" id="179855"/>
    <lineage>
        <taxon>Eukaryota</taxon>
        <taxon>Fungi</taxon>
        <taxon>Dikarya</taxon>
        <taxon>Basidiomycota</taxon>
        <taxon>Agaricomycotina</taxon>
        <taxon>Agaricomycetes</taxon>
        <taxon>Agaricomycetidae</taxon>
        <taxon>Agaricales</taxon>
        <taxon>Agaricineae</taxon>
        <taxon>Crepidotaceae</taxon>
        <taxon>Crepidotus</taxon>
    </lineage>
</organism>
<protein>
    <submittedName>
        <fullName evidence="2">Uncharacterized protein</fullName>
    </submittedName>
</protein>
<name>A0A9P6ERC4_9AGAR</name>
<comment type="caution">
    <text evidence="2">The sequence shown here is derived from an EMBL/GenBank/DDBJ whole genome shotgun (WGS) entry which is preliminary data.</text>
</comment>
<dbReference type="Proteomes" id="UP000807306">
    <property type="component" value="Unassembled WGS sequence"/>
</dbReference>